<keyword evidence="2" id="KW-1185">Reference proteome</keyword>
<reference evidence="1 2" key="1">
    <citation type="journal article" date="2022" name="bioRxiv">
        <title>Genomics of Preaxostyla Flagellates Illuminates Evolutionary Transitions and the Path Towards Mitochondrial Loss.</title>
        <authorList>
            <person name="Novak L.V.F."/>
            <person name="Treitli S.C."/>
            <person name="Pyrih J."/>
            <person name="Halakuc P."/>
            <person name="Pipaliya S.V."/>
            <person name="Vacek V."/>
            <person name="Brzon O."/>
            <person name="Soukal P."/>
            <person name="Eme L."/>
            <person name="Dacks J.B."/>
            <person name="Karnkowska A."/>
            <person name="Elias M."/>
            <person name="Hampl V."/>
        </authorList>
    </citation>
    <scope>NUCLEOTIDE SEQUENCE [LARGE SCALE GENOMIC DNA]</scope>
    <source>
        <strain evidence="1">NAU3</strain>
        <tissue evidence="1">Gut</tissue>
    </source>
</reference>
<gene>
    <name evidence="1" type="ORF">BLNAU_18470</name>
</gene>
<evidence type="ECO:0000313" key="2">
    <source>
        <dbReference type="Proteomes" id="UP001281761"/>
    </source>
</evidence>
<dbReference type="Proteomes" id="UP001281761">
    <property type="component" value="Unassembled WGS sequence"/>
</dbReference>
<sequence length="385" mass="41892">MPALLPSRVTTQVSLCHNTPLQPKPPSVNCSFLSSKGGRRDENVGESANMPELNQVSFPQGCLLALSLNFHDIGSGQHAIFLLRGCSSALTQFFVLDLNLPQVNCCFPSVKGGRRDENVGESANMPELNQVSFSQGCLLALSLNCHDLVSADEAFVFDCFEFTANCQFIKPVPLVVGLVTGFVSILNTLGSVFFGNLARNLSSAVNLFLFPGVKSPQLRIACSTQLYSSPQIPSYHFSLSHPKSVLNSYSAFLDFDARLTSDGLCLSILPFFAPSAAAVNHAVEGNCYGWWLVISQQSFPLTEWRILNSHPTICSEKMPPISDSGLLTAEKEIVGGMWESIVTSGTMTLPRIDGTIVNVVISKLENDFPEVVISFNTDVERWTIT</sequence>
<dbReference type="EMBL" id="JARBJD010000223">
    <property type="protein sequence ID" value="KAK2946634.1"/>
    <property type="molecule type" value="Genomic_DNA"/>
</dbReference>
<comment type="caution">
    <text evidence="1">The sequence shown here is derived from an EMBL/GenBank/DDBJ whole genome shotgun (WGS) entry which is preliminary data.</text>
</comment>
<evidence type="ECO:0000313" key="1">
    <source>
        <dbReference type="EMBL" id="KAK2946634.1"/>
    </source>
</evidence>
<protein>
    <submittedName>
        <fullName evidence="1">Uncharacterized protein</fullName>
    </submittedName>
</protein>
<organism evidence="1 2">
    <name type="scientific">Blattamonas nauphoetae</name>
    <dbReference type="NCBI Taxonomy" id="2049346"/>
    <lineage>
        <taxon>Eukaryota</taxon>
        <taxon>Metamonada</taxon>
        <taxon>Preaxostyla</taxon>
        <taxon>Oxymonadida</taxon>
        <taxon>Blattamonas</taxon>
    </lineage>
</organism>
<proteinExistence type="predicted"/>
<accession>A0ABQ9X4C9</accession>
<name>A0ABQ9X4C9_9EUKA</name>